<dbReference type="Proteomes" id="UP000672934">
    <property type="component" value="Unassembled WGS sequence"/>
</dbReference>
<dbReference type="AlphaFoldDB" id="A0A916MXI6"/>
<dbReference type="Gene3D" id="3.40.190.10">
    <property type="entry name" value="Periplasmic binding protein-like II"/>
    <property type="match status" value="1"/>
</dbReference>
<accession>A0A916MXI6</accession>
<dbReference type="SUPFAM" id="SSF53850">
    <property type="entry name" value="Periplasmic binding protein-like II"/>
    <property type="match status" value="1"/>
</dbReference>
<proteinExistence type="predicted"/>
<reference evidence="1" key="1">
    <citation type="submission" date="2021-03" db="EMBL/GenBank/DDBJ databases">
        <authorList>
            <person name="Peeters C."/>
        </authorList>
    </citation>
    <scope>NUCLEOTIDE SEQUENCE</scope>
    <source>
        <strain evidence="1">LMG 31506</strain>
    </source>
</reference>
<name>A0A916MXI6_9BURK</name>
<gene>
    <name evidence="1" type="ORF">LMG31506_02265</name>
</gene>
<dbReference type="EMBL" id="CAJPUY010000007">
    <property type="protein sequence ID" value="CAG2140259.1"/>
    <property type="molecule type" value="Genomic_DNA"/>
</dbReference>
<evidence type="ECO:0000313" key="2">
    <source>
        <dbReference type="Proteomes" id="UP000672934"/>
    </source>
</evidence>
<comment type="caution">
    <text evidence="1">The sequence shown here is derived from an EMBL/GenBank/DDBJ whole genome shotgun (WGS) entry which is preliminary data.</text>
</comment>
<protein>
    <submittedName>
        <fullName evidence="1">Uncharacterized protein</fullName>
    </submittedName>
</protein>
<sequence length="49" mass="5741">MQPLAATAQERVLNLYTARHYQTDEALYANFTRQTGIRINRIEGLEQFK</sequence>
<keyword evidence="2" id="KW-1185">Reference proteome</keyword>
<organism evidence="1 2">
    <name type="scientific">Cupriavidus yeoncheonensis</name>
    <dbReference type="NCBI Taxonomy" id="1462994"/>
    <lineage>
        <taxon>Bacteria</taxon>
        <taxon>Pseudomonadati</taxon>
        <taxon>Pseudomonadota</taxon>
        <taxon>Betaproteobacteria</taxon>
        <taxon>Burkholderiales</taxon>
        <taxon>Burkholderiaceae</taxon>
        <taxon>Cupriavidus</taxon>
    </lineage>
</organism>
<evidence type="ECO:0000313" key="1">
    <source>
        <dbReference type="EMBL" id="CAG2140259.1"/>
    </source>
</evidence>